<proteinExistence type="predicted"/>
<name>A0AAI9VDX5_9PEZI</name>
<feature type="compositionally biased region" description="Polar residues" evidence="1">
    <location>
        <begin position="550"/>
        <end position="560"/>
    </location>
</feature>
<sequence>MLRPNRQASRSTPAHDEHYQKGAFNSAIYLDGIGKVYTGEALDAGRDPVPSKPFFSQSPETGIDMVDVSLKSLEAHSTWKLVHRGMEEIVETVFTQIERFCDGRNDLQGRLFYIDEIGLSYPAHWRLEERTRYEKLLRKIMPEFSTSIKPEAPISFHVESLASAHMLFWSRPLIVDIIPPPHTSMLLVFLDFGGYTMNGCMFDVQKSDNDKLSYHRVGETFSAFGGTQRWEQQVSSFCRYYVSTFQKSELPPRQRANLLEQFHREIKKFETGEIEPMRLNSEDTRNNMKKYCVELGKPQAERCFWDALKQPILLAEKKIAEAASLSSQVKIVLSGGSGKNSVIQARLKLKCKSHKIPEPYCLYENLGREDSWNISKGAAIATANFMSVQQAIARGAAYGFQRGGYAPTHGWEEEVEVSLDSLGSRPWKKWCNGKARIKIICDPFLQEKEQHLRFAACCDIIELPQPSRGYWQFTLDIVAKGDDVRLIVARDYMGHNGQKVYRQAPTLELPLYYDPSYCCCLIKTDADDEGFGLLVTESGEIMPCPREPTTESSNSSATVTTRKRKRETSQDGQKSGVGCEASGVQPRQKPSGHLPELKPPGHPAEPRRARMYRSQSSASVLASAHVVEEAITVAGSKSDDEPDEPVLLVRSDIVPDTLHASSRSGRLVLDNLFWGKGSIADSEDDG</sequence>
<protein>
    <submittedName>
        <fullName evidence="2">Uncharacterized protein</fullName>
    </submittedName>
</protein>
<reference evidence="2" key="1">
    <citation type="submission" date="2016-11" db="EMBL/GenBank/DDBJ databases">
        <title>The genome sequence of Colletotrichum cuscutae.</title>
        <authorList>
            <person name="Baroncelli R."/>
        </authorList>
    </citation>
    <scope>NUCLEOTIDE SEQUENCE</scope>
    <source>
        <strain evidence="2">IMI 304802</strain>
    </source>
</reference>
<accession>A0AAI9VDX5</accession>
<dbReference type="Proteomes" id="UP001239213">
    <property type="component" value="Unassembled WGS sequence"/>
</dbReference>
<evidence type="ECO:0000313" key="2">
    <source>
        <dbReference type="EMBL" id="KAK1484803.1"/>
    </source>
</evidence>
<dbReference type="AlphaFoldDB" id="A0AAI9VDX5"/>
<feature type="region of interest" description="Disordered" evidence="1">
    <location>
        <begin position="542"/>
        <end position="617"/>
    </location>
</feature>
<gene>
    <name evidence="2" type="ORF">CCUS01_15455</name>
</gene>
<comment type="caution">
    <text evidence="2">The sequence shown here is derived from an EMBL/GenBank/DDBJ whole genome shotgun (WGS) entry which is preliminary data.</text>
</comment>
<organism evidence="2 3">
    <name type="scientific">Colletotrichum cuscutae</name>
    <dbReference type="NCBI Taxonomy" id="1209917"/>
    <lineage>
        <taxon>Eukaryota</taxon>
        <taxon>Fungi</taxon>
        <taxon>Dikarya</taxon>
        <taxon>Ascomycota</taxon>
        <taxon>Pezizomycotina</taxon>
        <taxon>Sordariomycetes</taxon>
        <taxon>Hypocreomycetidae</taxon>
        <taxon>Glomerellales</taxon>
        <taxon>Glomerellaceae</taxon>
        <taxon>Colletotrichum</taxon>
        <taxon>Colletotrichum acutatum species complex</taxon>
    </lineage>
</organism>
<evidence type="ECO:0000313" key="3">
    <source>
        <dbReference type="Proteomes" id="UP001239213"/>
    </source>
</evidence>
<keyword evidence="3" id="KW-1185">Reference proteome</keyword>
<evidence type="ECO:0000256" key="1">
    <source>
        <dbReference type="SAM" id="MobiDB-lite"/>
    </source>
</evidence>
<dbReference type="EMBL" id="MPDP01000075">
    <property type="protein sequence ID" value="KAK1484803.1"/>
    <property type="molecule type" value="Genomic_DNA"/>
</dbReference>